<evidence type="ECO:0000313" key="2">
    <source>
        <dbReference type="EMBL" id="QJI04182.1"/>
    </source>
</evidence>
<protein>
    <submittedName>
        <fullName evidence="1">Uncharacterized protein</fullName>
    </submittedName>
</protein>
<gene>
    <name evidence="1" type="ORF">TM448A05881_0008</name>
    <name evidence="2" type="ORF">TM448B06657_0002</name>
</gene>
<evidence type="ECO:0000313" key="1">
    <source>
        <dbReference type="EMBL" id="QJA54813.1"/>
    </source>
</evidence>
<dbReference type="EMBL" id="MT145156">
    <property type="protein sequence ID" value="QJI04182.1"/>
    <property type="molecule type" value="Genomic_DNA"/>
</dbReference>
<sequence length="56" mass="6513">MSRRPTAQDIREFCMYLETCTDAQVRGVLERESKAGRVTYVRLAYPIRDLNHEPIG</sequence>
<organism evidence="1">
    <name type="scientific">viral metagenome</name>
    <dbReference type="NCBI Taxonomy" id="1070528"/>
    <lineage>
        <taxon>unclassified sequences</taxon>
        <taxon>metagenomes</taxon>
        <taxon>organismal metagenomes</taxon>
    </lineage>
</organism>
<reference evidence="1" key="1">
    <citation type="submission" date="2020-03" db="EMBL/GenBank/DDBJ databases">
        <title>The deep terrestrial virosphere.</title>
        <authorList>
            <person name="Holmfeldt K."/>
            <person name="Nilsson E."/>
            <person name="Simone D."/>
            <person name="Lopez-Fernandez M."/>
            <person name="Wu X."/>
            <person name="de Brujin I."/>
            <person name="Lundin D."/>
            <person name="Andersson A."/>
            <person name="Bertilsson S."/>
            <person name="Dopson M."/>
        </authorList>
    </citation>
    <scope>NUCLEOTIDE SEQUENCE</scope>
    <source>
        <strain evidence="1">TM448A05881</strain>
        <strain evidence="2">TM448B06657</strain>
    </source>
</reference>
<proteinExistence type="predicted"/>
<dbReference type="AlphaFoldDB" id="A0A6H2A3P3"/>
<accession>A0A6H2A3P3</accession>
<name>A0A6H2A3P3_9ZZZZ</name>
<dbReference type="EMBL" id="MT144540">
    <property type="protein sequence ID" value="QJA54813.1"/>
    <property type="molecule type" value="Genomic_DNA"/>
</dbReference>